<dbReference type="PANTHER" id="PTHR10638:SF33">
    <property type="entry name" value="AMINE OXIDASE"/>
    <property type="match status" value="1"/>
</dbReference>
<comment type="PTM">
    <text evidence="1 2">Topaquinone (TPQ) is generated by copper-dependent autoxidation of a specific tyrosyl residue.</text>
</comment>
<dbReference type="InterPro" id="IPR049948">
    <property type="entry name" value="Cu_Am_ox_TPQ-bd"/>
</dbReference>
<evidence type="ECO:0000256" key="2">
    <source>
        <dbReference type="RuleBase" id="RU000672"/>
    </source>
</evidence>
<evidence type="ECO:0000256" key="1">
    <source>
        <dbReference type="PIRSR" id="PIRSR600269-51"/>
    </source>
</evidence>
<dbReference type="PROSITE" id="PS01164">
    <property type="entry name" value="COPPER_AMINE_OXID_1"/>
    <property type="match status" value="1"/>
</dbReference>
<organism evidence="4 5">
    <name type="scientific">Rhodotorula taiwanensis</name>
    <dbReference type="NCBI Taxonomy" id="741276"/>
    <lineage>
        <taxon>Eukaryota</taxon>
        <taxon>Fungi</taxon>
        <taxon>Dikarya</taxon>
        <taxon>Basidiomycota</taxon>
        <taxon>Pucciniomycotina</taxon>
        <taxon>Microbotryomycetes</taxon>
        <taxon>Sporidiobolales</taxon>
        <taxon>Sporidiobolaceae</taxon>
        <taxon>Rhodotorula</taxon>
    </lineage>
</organism>
<dbReference type="GO" id="GO:0008131">
    <property type="term" value="F:primary methylamine oxidase activity"/>
    <property type="evidence" value="ECO:0007669"/>
    <property type="project" value="InterPro"/>
</dbReference>
<dbReference type="Pfam" id="PF01179">
    <property type="entry name" value="Cu_amine_oxid"/>
    <property type="match status" value="1"/>
</dbReference>
<feature type="domain" description="Copper amine oxidase catalytic" evidence="3">
    <location>
        <begin position="3"/>
        <end position="73"/>
    </location>
</feature>
<feature type="modified residue" description="2',4',5'-topaquinone" evidence="1">
    <location>
        <position position="46"/>
    </location>
</feature>
<keyword evidence="2" id="KW-0186">Copper</keyword>
<keyword evidence="2" id="KW-0479">Metal-binding</keyword>
<dbReference type="GO" id="GO:0009308">
    <property type="term" value="P:amine metabolic process"/>
    <property type="evidence" value="ECO:0007669"/>
    <property type="project" value="UniProtKB-UniRule"/>
</dbReference>
<dbReference type="Proteomes" id="UP000237144">
    <property type="component" value="Unassembled WGS sequence"/>
</dbReference>
<keyword evidence="1 2" id="KW-0801">TPQ</keyword>
<evidence type="ECO:0000313" key="5">
    <source>
        <dbReference type="Proteomes" id="UP000237144"/>
    </source>
</evidence>
<accession>A0A2S5BCY9</accession>
<dbReference type="STRING" id="741276.A0A2S5BCY9"/>
<dbReference type="SUPFAM" id="SSF49998">
    <property type="entry name" value="Amine oxidase catalytic domain"/>
    <property type="match status" value="1"/>
</dbReference>
<dbReference type="EMBL" id="PJQD01000023">
    <property type="protein sequence ID" value="POY74645.1"/>
    <property type="molecule type" value="Genomic_DNA"/>
</dbReference>
<keyword evidence="5" id="KW-1185">Reference proteome</keyword>
<evidence type="ECO:0000313" key="4">
    <source>
        <dbReference type="EMBL" id="POY74645.1"/>
    </source>
</evidence>
<proteinExistence type="inferred from homology"/>
<dbReference type="Gene3D" id="2.70.98.20">
    <property type="entry name" value="Copper amine oxidase, catalytic domain"/>
    <property type="match status" value="1"/>
</dbReference>
<protein>
    <recommendedName>
        <fullName evidence="2">Amine oxidase</fullName>
        <ecNumber evidence="2">1.4.3.-</ecNumber>
    </recommendedName>
</protein>
<sequence>MNPTAICIHEQDAELGWKHTNIRTGRAEVTRARELVLQLIVTLVNYEYCLYWIFDTAANLHYEIRATGIMRLQLV</sequence>
<dbReference type="InterPro" id="IPR015798">
    <property type="entry name" value="Cu_amine_oxidase_C"/>
</dbReference>
<dbReference type="InterPro" id="IPR036460">
    <property type="entry name" value="Cu_amine_oxidase_C_sf"/>
</dbReference>
<dbReference type="EC" id="1.4.3.-" evidence="2"/>
<dbReference type="PANTHER" id="PTHR10638">
    <property type="entry name" value="COPPER AMINE OXIDASE"/>
    <property type="match status" value="1"/>
</dbReference>
<gene>
    <name evidence="4" type="ORF">BMF94_2407</name>
</gene>
<comment type="cofactor">
    <cofactor evidence="2">
        <name>Cu cation</name>
        <dbReference type="ChEBI" id="CHEBI:23378"/>
    </cofactor>
    <text evidence="2">Contains 1 topaquinone per subunit.</text>
</comment>
<dbReference type="GO" id="GO:0048038">
    <property type="term" value="F:quinone binding"/>
    <property type="evidence" value="ECO:0007669"/>
    <property type="project" value="InterPro"/>
</dbReference>
<dbReference type="AlphaFoldDB" id="A0A2S5BCY9"/>
<dbReference type="OrthoDB" id="5379943at2759"/>
<comment type="similarity">
    <text evidence="2">Belongs to the copper/topaquinone oxidase family.</text>
</comment>
<reference evidence="4 5" key="1">
    <citation type="journal article" date="2018" name="Front. Microbiol.">
        <title>Prospects for Fungal Bioremediation of Acidic Radioactive Waste Sites: Characterization and Genome Sequence of Rhodotorula taiwanensis MD1149.</title>
        <authorList>
            <person name="Tkavc R."/>
            <person name="Matrosova V.Y."/>
            <person name="Grichenko O.E."/>
            <person name="Gostincar C."/>
            <person name="Volpe R.P."/>
            <person name="Klimenkova P."/>
            <person name="Gaidamakova E.K."/>
            <person name="Zhou C.E."/>
            <person name="Stewart B.J."/>
            <person name="Lyman M.G."/>
            <person name="Malfatti S.A."/>
            <person name="Rubinfeld B."/>
            <person name="Courtot M."/>
            <person name="Singh J."/>
            <person name="Dalgard C.L."/>
            <person name="Hamilton T."/>
            <person name="Frey K.G."/>
            <person name="Gunde-Cimerman N."/>
            <person name="Dugan L."/>
            <person name="Daly M.J."/>
        </authorList>
    </citation>
    <scope>NUCLEOTIDE SEQUENCE [LARGE SCALE GENOMIC DNA]</scope>
    <source>
        <strain evidence="4 5">MD1149</strain>
    </source>
</reference>
<dbReference type="GO" id="GO:0005507">
    <property type="term" value="F:copper ion binding"/>
    <property type="evidence" value="ECO:0007669"/>
    <property type="project" value="InterPro"/>
</dbReference>
<name>A0A2S5BCY9_9BASI</name>
<comment type="caution">
    <text evidence="4">The sequence shown here is derived from an EMBL/GenBank/DDBJ whole genome shotgun (WGS) entry which is preliminary data.</text>
</comment>
<dbReference type="InterPro" id="IPR000269">
    <property type="entry name" value="Cu_amine_oxidase"/>
</dbReference>
<evidence type="ECO:0000259" key="3">
    <source>
        <dbReference type="Pfam" id="PF01179"/>
    </source>
</evidence>
<keyword evidence="2 4" id="KW-0560">Oxidoreductase</keyword>